<keyword evidence="2" id="KW-1185">Reference proteome</keyword>
<dbReference type="Proteomes" id="UP000828048">
    <property type="component" value="Chromosome 3"/>
</dbReference>
<protein>
    <submittedName>
        <fullName evidence="1">Uncharacterized protein</fullName>
    </submittedName>
</protein>
<sequence length="140" mass="15284">MLTVGQPPKWKYQGPEDSYTILFTEQDLDGLQLPHEDALVVEVEIDDTDVRRILIDQGSSADRVRLGRQSYAQIHHPCSKAPKRLQAGGFFGILAELATLTLMLSQLSAQQAPRSGVPGQLSSATSPPPALSQDKRMSCV</sequence>
<comment type="caution">
    <text evidence="1">The sequence shown here is derived from an EMBL/GenBank/DDBJ whole genome shotgun (WGS) entry which is preliminary data.</text>
</comment>
<reference evidence="1 2" key="1">
    <citation type="journal article" date="2021" name="Hortic Res">
        <title>High-quality reference genome and annotation aids understanding of berry development for evergreen blueberry (Vaccinium darrowii).</title>
        <authorList>
            <person name="Yu J."/>
            <person name="Hulse-Kemp A.M."/>
            <person name="Babiker E."/>
            <person name="Staton M."/>
        </authorList>
    </citation>
    <scope>NUCLEOTIDE SEQUENCE [LARGE SCALE GENOMIC DNA]</scope>
    <source>
        <strain evidence="2">cv. NJ 8807/NJ 8810</strain>
        <tissue evidence="1">Young leaf</tissue>
    </source>
</reference>
<gene>
    <name evidence="1" type="ORF">Vadar_033546</name>
</gene>
<evidence type="ECO:0000313" key="2">
    <source>
        <dbReference type="Proteomes" id="UP000828048"/>
    </source>
</evidence>
<evidence type="ECO:0000313" key="1">
    <source>
        <dbReference type="EMBL" id="KAH7859241.1"/>
    </source>
</evidence>
<name>A0ACB7Z0S3_9ERIC</name>
<organism evidence="1 2">
    <name type="scientific">Vaccinium darrowii</name>
    <dbReference type="NCBI Taxonomy" id="229202"/>
    <lineage>
        <taxon>Eukaryota</taxon>
        <taxon>Viridiplantae</taxon>
        <taxon>Streptophyta</taxon>
        <taxon>Embryophyta</taxon>
        <taxon>Tracheophyta</taxon>
        <taxon>Spermatophyta</taxon>
        <taxon>Magnoliopsida</taxon>
        <taxon>eudicotyledons</taxon>
        <taxon>Gunneridae</taxon>
        <taxon>Pentapetalae</taxon>
        <taxon>asterids</taxon>
        <taxon>Ericales</taxon>
        <taxon>Ericaceae</taxon>
        <taxon>Vaccinioideae</taxon>
        <taxon>Vaccinieae</taxon>
        <taxon>Vaccinium</taxon>
    </lineage>
</organism>
<dbReference type="EMBL" id="CM037153">
    <property type="protein sequence ID" value="KAH7859241.1"/>
    <property type="molecule type" value="Genomic_DNA"/>
</dbReference>
<proteinExistence type="predicted"/>
<accession>A0ACB7Z0S3</accession>